<dbReference type="GO" id="GO:0061617">
    <property type="term" value="C:MICOS complex"/>
    <property type="evidence" value="ECO:0007669"/>
    <property type="project" value="TreeGrafter"/>
</dbReference>
<keyword evidence="10 12" id="KW-0472">Membrane</keyword>
<keyword evidence="6" id="KW-0809">Transit peptide</keyword>
<sequence length="540" mass="61082">MMLRTTASRKIVLRRGLASINTGTTVASKKASHKFRNTLWTIALSATAFYAGGIIYSQKNDKFGDFFSNNVPFAEDLLETYEHYHDRPTLFLEDSWDGLKAKSNDLLSGLTGSSQTRRSNRENIEVKKILSLEPLNIETENSDPQLKEIIGSLNDLINSLNDSNLSIPESEFNSIKKSNQNMLTNLSQLNETLKEALSNYMIQRTSEVITELNTQYENSKREFEKNLQKNLLQEVDEFKENLTKQKDKELEEKLKANEELLQAKHANEVGLLSITQVKEFNKIIKDKIEKERNGRLAHLEEINSEVNDLSKSIDRSSKILSKNEALVQLTFQVDEIKSRINNNNLPDVNIDKELSRLKLLSNLLSTFNKKSCCDDGDCCSCKKGNKNEGKEGKISCKCKPKTNPPSLLSVALDELESTCSGKKILSNEQIYNRWNLLADDFKTASLLPPNSGILGQLTAKVFSLFLFTKTGNPSNATDFDSVYARVGDNLRVSNLNDAVEEVVSLKGWPHKVCESWIEDARRKLEVQRLVEILDCEIRTL</sequence>
<keyword evidence="8 13" id="KW-0175">Coiled coil</keyword>
<protein>
    <recommendedName>
        <fullName evidence="3 12">MICOS complex subunit MIC60</fullName>
    </recommendedName>
    <alternativeName>
        <fullName evidence="12">Mitofilin</fullName>
    </alternativeName>
</protein>
<accession>N1P0V5</accession>
<reference evidence="14" key="1">
    <citation type="submission" date="2012-03" db="EMBL/GenBank/DDBJ databases">
        <title>De novo sequencing, assembly and analysis of the genome of the laboratory strain Saccharomyces cerevisiae CEN.PK113-7D, a model for modern industrial biotechnology.</title>
        <authorList>
            <person name="Nijkamp J.F."/>
            <person name="van den Broek M.A."/>
            <person name="Datema E."/>
            <person name="de Kok S."/>
            <person name="Bosman L."/>
            <person name="Luttink M.A."/>
            <person name="Daran-Lapujade P."/>
            <person name="Vongsangnak W."/>
            <person name="Nielsen J."/>
            <person name="Heijne W.H.M."/>
            <person name="Klaassen P."/>
            <person name="Platt D."/>
            <person name="Paddon C.J."/>
            <person name="Koetter P."/>
            <person name="van Ham R.C."/>
            <person name="Reinders M.J.T."/>
            <person name="Pronk J.T."/>
            <person name="de Ridder D."/>
            <person name="Daran J.-M."/>
        </authorList>
    </citation>
    <scope>NUCLEOTIDE SEQUENCE</scope>
    <source>
        <strain evidence="14">CEN.PK113-7D</strain>
    </source>
</reference>
<dbReference type="PANTHER" id="PTHR15415:SF7">
    <property type="entry name" value="MICOS COMPLEX SUBUNIT MIC60"/>
    <property type="match status" value="1"/>
</dbReference>
<dbReference type="HOGENOM" id="CLU_008024_2_0_1"/>
<keyword evidence="5 12" id="KW-0999">Mitochondrion inner membrane</keyword>
<evidence type="ECO:0000256" key="5">
    <source>
        <dbReference type="ARBA" id="ARBA00022792"/>
    </source>
</evidence>
<dbReference type="Pfam" id="PF09731">
    <property type="entry name" value="Mitofilin"/>
    <property type="match status" value="3"/>
</dbReference>
<evidence type="ECO:0000256" key="6">
    <source>
        <dbReference type="ARBA" id="ARBA00022946"/>
    </source>
</evidence>
<keyword evidence="7 12" id="KW-1133">Transmembrane helix</keyword>
<dbReference type="GO" id="GO:0042407">
    <property type="term" value="P:cristae formation"/>
    <property type="evidence" value="ECO:0007669"/>
    <property type="project" value="TreeGrafter"/>
</dbReference>
<dbReference type="Proteomes" id="UP000013192">
    <property type="component" value="Chromosome XI"/>
</dbReference>
<comment type="similarity">
    <text evidence="2 12">Belongs to the MICOS complex subunit Mic60 family.</text>
</comment>
<evidence type="ECO:0000256" key="1">
    <source>
        <dbReference type="ARBA" id="ARBA00004434"/>
    </source>
</evidence>
<dbReference type="InterPro" id="IPR019133">
    <property type="entry name" value="MIC60"/>
</dbReference>
<dbReference type="EMBL" id="CM001532">
    <property type="protein sequence ID" value="EIW09256.1"/>
    <property type="molecule type" value="Genomic_DNA"/>
</dbReference>
<name>N1P0V5_YEASC</name>
<evidence type="ECO:0000256" key="8">
    <source>
        <dbReference type="ARBA" id="ARBA00023054"/>
    </source>
</evidence>
<evidence type="ECO:0000256" key="9">
    <source>
        <dbReference type="ARBA" id="ARBA00023128"/>
    </source>
</evidence>
<evidence type="ECO:0000256" key="12">
    <source>
        <dbReference type="RuleBase" id="RU363000"/>
    </source>
</evidence>
<keyword evidence="9 12" id="KW-0496">Mitochondrion</keyword>
<dbReference type="AlphaFoldDB" id="N1P0V5"/>
<evidence type="ECO:0000256" key="7">
    <source>
        <dbReference type="ARBA" id="ARBA00022989"/>
    </source>
</evidence>
<evidence type="ECO:0000256" key="3">
    <source>
        <dbReference type="ARBA" id="ARBA00018116"/>
    </source>
</evidence>
<feature type="coiled-coil region" evidence="13">
    <location>
        <begin position="179"/>
        <end position="259"/>
    </location>
</feature>
<dbReference type="OrthoDB" id="10261039at2759"/>
<comment type="subunit">
    <text evidence="12">Component of the mitochondrial contact site and cristae organizing system (MICOS) complex.</text>
</comment>
<dbReference type="SMR" id="N1P0V5"/>
<evidence type="ECO:0000256" key="4">
    <source>
        <dbReference type="ARBA" id="ARBA00022692"/>
    </source>
</evidence>
<comment type="subcellular location">
    <subcellularLocation>
        <location evidence="1 12">Mitochondrion inner membrane</location>
        <topology evidence="1 12">Single-pass membrane protein</topology>
    </subcellularLocation>
</comment>
<dbReference type="PANTHER" id="PTHR15415">
    <property type="entry name" value="MITOFILIN"/>
    <property type="match status" value="1"/>
</dbReference>
<evidence type="ECO:0000256" key="2">
    <source>
        <dbReference type="ARBA" id="ARBA00010877"/>
    </source>
</evidence>
<organism evidence="14">
    <name type="scientific">Saccharomyces cerevisiae (strain CEN.PK113-7D)</name>
    <name type="common">Baker's yeast</name>
    <dbReference type="NCBI Taxonomy" id="889517"/>
    <lineage>
        <taxon>Eukaryota</taxon>
        <taxon>Fungi</taxon>
        <taxon>Dikarya</taxon>
        <taxon>Ascomycota</taxon>
        <taxon>Saccharomycotina</taxon>
        <taxon>Saccharomycetes</taxon>
        <taxon>Saccharomycetales</taxon>
        <taxon>Saccharomycetaceae</taxon>
        <taxon>Saccharomyces</taxon>
    </lineage>
</organism>
<keyword evidence="4 12" id="KW-0812">Transmembrane</keyword>
<proteinExistence type="inferred from homology"/>
<evidence type="ECO:0000256" key="10">
    <source>
        <dbReference type="ARBA" id="ARBA00023136"/>
    </source>
</evidence>
<gene>
    <name evidence="14" type="ORF">CENPK1137D_1026</name>
</gene>
<comment type="function">
    <text evidence="11">Component of the MICOS complex, a large protein complex of the mitochondrial inner membrane that plays crucial roles in the maintenance of crista junctions, inner membrane architecture, and formation of contact sites to the outer membrane. Plays a role in keeping cristae membranes connected to the inner boundary membrane. Also promotes protein import via the mitochondrial intermembrane space assembly (MIA) pathway.</text>
</comment>
<evidence type="ECO:0000256" key="13">
    <source>
        <dbReference type="SAM" id="Coils"/>
    </source>
</evidence>
<evidence type="ECO:0000256" key="11">
    <source>
        <dbReference type="ARBA" id="ARBA00025571"/>
    </source>
</evidence>
<evidence type="ECO:0000313" key="14">
    <source>
        <dbReference type="EMBL" id="EIW09256.1"/>
    </source>
</evidence>
<feature type="transmembrane region" description="Helical" evidence="12">
    <location>
        <begin position="38"/>
        <end position="56"/>
    </location>
</feature>